<comment type="catalytic activity">
    <reaction evidence="14">
        <text>NAD(+) + (ADP-D-ribosyl)n-acceptor = nicotinamide + (ADP-D-ribosyl)n+1-acceptor + H(+).</text>
        <dbReference type="EC" id="2.4.2.30"/>
    </reaction>
</comment>
<reference evidence="20 21" key="1">
    <citation type="submission" date="2017-03" db="EMBL/GenBank/DDBJ databases">
        <title>An alternative strategy for trypanosome survival in the mammalian bloodstream revealed through genome and transcriptome analysis of the ubiquitous bovine parasite Trypanosoma (Megatrypanum) theileri.</title>
        <authorList>
            <person name="Kelly S."/>
            <person name="Ivens A."/>
            <person name="Mott A."/>
            <person name="O'Neill E."/>
            <person name="Emms D."/>
            <person name="Macleod O."/>
            <person name="Voorheis P."/>
            <person name="Matthews J."/>
            <person name="Matthews K."/>
            <person name="Carrington M."/>
        </authorList>
    </citation>
    <scope>NUCLEOTIDE SEQUENCE [LARGE SCALE GENOMIC DNA]</scope>
    <source>
        <strain evidence="20">Edinburgh</strain>
    </source>
</reference>
<evidence type="ECO:0000256" key="15">
    <source>
        <dbReference type="RuleBase" id="RU362114"/>
    </source>
</evidence>
<evidence type="ECO:0000256" key="2">
    <source>
        <dbReference type="ARBA" id="ARBA00022676"/>
    </source>
</evidence>
<dbReference type="GO" id="GO:0016779">
    <property type="term" value="F:nucleotidyltransferase activity"/>
    <property type="evidence" value="ECO:0007669"/>
    <property type="project" value="UniProtKB-KW"/>
</dbReference>
<dbReference type="CDD" id="cd01437">
    <property type="entry name" value="parp_like"/>
    <property type="match status" value="1"/>
</dbReference>
<dbReference type="Proteomes" id="UP000192257">
    <property type="component" value="Unassembled WGS sequence"/>
</dbReference>
<dbReference type="FunFam" id="2.20.140.10:FF:000001">
    <property type="entry name" value="Poly [ADP-ribose] polymerase"/>
    <property type="match status" value="1"/>
</dbReference>
<dbReference type="OrthoDB" id="2017365at2759"/>
<keyword evidence="5" id="KW-0479">Metal-binding</keyword>
<dbReference type="FunFam" id="3.90.228.10:FF:000017">
    <property type="entry name" value="Poly [ADP-ribose] polymerase"/>
    <property type="match status" value="1"/>
</dbReference>
<comment type="similarity">
    <text evidence="13">Belongs to the ARTD/PARP family.</text>
</comment>
<dbReference type="SMART" id="SM00773">
    <property type="entry name" value="WGR"/>
    <property type="match status" value="1"/>
</dbReference>
<keyword evidence="4" id="KW-0548">Nucleotidyltransferase</keyword>
<dbReference type="Pfam" id="PF02877">
    <property type="entry name" value="PARP_reg"/>
    <property type="match status" value="1"/>
</dbReference>
<dbReference type="AlphaFoldDB" id="A0A1X0NFA1"/>
<dbReference type="GeneID" id="39991133"/>
<dbReference type="EMBL" id="NBCO01000079">
    <property type="protein sequence ID" value="ORC82980.1"/>
    <property type="molecule type" value="Genomic_DNA"/>
</dbReference>
<dbReference type="PROSITE" id="PS51977">
    <property type="entry name" value="WGR"/>
    <property type="match status" value="1"/>
</dbReference>
<feature type="domain" description="PARP catalytic" evidence="17">
    <location>
        <begin position="367"/>
        <end position="589"/>
    </location>
</feature>
<keyword evidence="21" id="KW-1185">Reference proteome</keyword>
<dbReference type="Gene3D" id="2.20.140.10">
    <property type="entry name" value="WGR domain"/>
    <property type="match status" value="1"/>
</dbReference>
<feature type="compositionally biased region" description="Basic residues" evidence="16">
    <location>
        <begin position="12"/>
        <end position="54"/>
    </location>
</feature>
<proteinExistence type="inferred from homology"/>
<evidence type="ECO:0000256" key="7">
    <source>
        <dbReference type="ARBA" id="ARBA00022765"/>
    </source>
</evidence>
<comment type="caution">
    <text evidence="20">The sequence shown here is derived from an EMBL/GenBank/DDBJ whole genome shotgun (WGS) entry which is preliminary data.</text>
</comment>
<evidence type="ECO:0000256" key="4">
    <source>
        <dbReference type="ARBA" id="ARBA00022695"/>
    </source>
</evidence>
<evidence type="ECO:0000256" key="13">
    <source>
        <dbReference type="ARBA" id="ARBA00024347"/>
    </source>
</evidence>
<dbReference type="GO" id="GO:0006302">
    <property type="term" value="P:double-strand break repair"/>
    <property type="evidence" value="ECO:0007669"/>
    <property type="project" value="TreeGrafter"/>
</dbReference>
<sequence length="589" mass="66156">MVKKLSPALKGSKSKKSKSFPKKSKSATKKSKSASKKSKSTSKKGKSTSKKGTRGNKSVKTASPIVASSPLPPSPSSSVVVTQTSAATDKGGVKRQRLLQKGRGVVDPFSGKADSCHVYENGEDLYQCTLNQTNISSNNNKYYILQLLEPDHGGPYYVFTRWGRVGISGQNKTECFSNVQDAVRSYCKKFYEKTRNCWSNRANFKKVEGQYYLMDIDYGAEEVEKKDSAQVKKKKKMEKKEVVESALPKELQYLMRLIGNKDNMTQTMRELDINTDQMPLGKISKPQILRAYEVLKGLEKELKKPRPKLEEMSGQFYTLIPHVFGNRKPPVIDSMSMLRKKMEMLETLGELEIAATLLETNETEGMHPLDSAYKSLNCEIRPLPQSDPAFKRIVEYASNTQGLTHNSYTLEVTNVFTVKREGEEKRFKSFKKLGNRQMLWHGSRVTNFMGILSQGLRIAPPEAPSTGYMFGKGIYLADVCSKSANYCYPAKDTKTGLMLLCEAALGKQEELYSAQYMEKPVSGKNATKGVGRMYPDPAGAEVVDGILWPKGKLIVNDEIKTHLIYPEHIIYDVGQCTLRYLVMVKFCYK</sequence>
<dbReference type="STRING" id="67003.A0A1X0NFA1"/>
<dbReference type="InterPro" id="IPR012317">
    <property type="entry name" value="Poly(ADP-ribose)pol_cat_dom"/>
</dbReference>
<comment type="subcellular location">
    <subcellularLocation>
        <location evidence="1">Nucleus</location>
    </subcellularLocation>
</comment>
<dbReference type="EC" id="2.4.2.-" evidence="15"/>
<evidence type="ECO:0000259" key="18">
    <source>
        <dbReference type="PROSITE" id="PS51060"/>
    </source>
</evidence>
<feature type="compositionally biased region" description="Low complexity" evidence="16">
    <location>
        <begin position="1"/>
        <end position="11"/>
    </location>
</feature>
<dbReference type="PROSITE" id="PS51060">
    <property type="entry name" value="PARP_ALPHA_HD"/>
    <property type="match status" value="1"/>
</dbReference>
<dbReference type="GO" id="GO:0003677">
    <property type="term" value="F:DNA binding"/>
    <property type="evidence" value="ECO:0007669"/>
    <property type="project" value="UniProtKB-KW"/>
</dbReference>
<dbReference type="VEuPathDB" id="TriTrypDB:TM35_000791060"/>
<keyword evidence="12" id="KW-0539">Nucleus</keyword>
<dbReference type="Pfam" id="PF05406">
    <property type="entry name" value="WGR"/>
    <property type="match status" value="1"/>
</dbReference>
<dbReference type="SUPFAM" id="SSF47587">
    <property type="entry name" value="Domain of poly(ADP-ribose) polymerase"/>
    <property type="match status" value="1"/>
</dbReference>
<evidence type="ECO:0000256" key="12">
    <source>
        <dbReference type="ARBA" id="ARBA00023242"/>
    </source>
</evidence>
<keyword evidence="3 15" id="KW-0808">Transferase</keyword>
<dbReference type="GO" id="GO:1990404">
    <property type="term" value="F:NAD+-protein mono-ADP-ribosyltransferase activity"/>
    <property type="evidence" value="ECO:0007669"/>
    <property type="project" value="TreeGrafter"/>
</dbReference>
<evidence type="ECO:0000256" key="8">
    <source>
        <dbReference type="ARBA" id="ARBA00022771"/>
    </source>
</evidence>
<name>A0A1X0NFA1_9TRYP</name>
<evidence type="ECO:0000313" key="21">
    <source>
        <dbReference type="Proteomes" id="UP000192257"/>
    </source>
</evidence>
<keyword evidence="10 15" id="KW-0520">NAD</keyword>
<dbReference type="SUPFAM" id="SSF142921">
    <property type="entry name" value="WGR domain-like"/>
    <property type="match status" value="1"/>
</dbReference>
<evidence type="ECO:0000256" key="11">
    <source>
        <dbReference type="ARBA" id="ARBA00023125"/>
    </source>
</evidence>
<keyword evidence="8" id="KW-0863">Zinc-finger</keyword>
<evidence type="ECO:0000256" key="6">
    <source>
        <dbReference type="ARBA" id="ARBA00022737"/>
    </source>
</evidence>
<keyword evidence="6" id="KW-0677">Repeat</keyword>
<dbReference type="InterPro" id="IPR036616">
    <property type="entry name" value="Poly(ADP-ribose)pol_reg_dom_sf"/>
</dbReference>
<keyword evidence="9" id="KW-0862">Zinc</keyword>
<dbReference type="CDD" id="cd08003">
    <property type="entry name" value="WGR_PARP2_like"/>
    <property type="match status" value="1"/>
</dbReference>
<evidence type="ECO:0000256" key="10">
    <source>
        <dbReference type="ARBA" id="ARBA00023027"/>
    </source>
</evidence>
<dbReference type="InterPro" id="IPR050800">
    <property type="entry name" value="ARTD/PARP"/>
</dbReference>
<dbReference type="PANTHER" id="PTHR10459:SF60">
    <property type="entry name" value="POLY [ADP-RIBOSE] POLYMERASE 2"/>
    <property type="match status" value="1"/>
</dbReference>
<dbReference type="GO" id="GO:0008270">
    <property type="term" value="F:zinc ion binding"/>
    <property type="evidence" value="ECO:0007669"/>
    <property type="project" value="UniProtKB-KW"/>
</dbReference>
<dbReference type="Gene3D" id="1.20.142.10">
    <property type="entry name" value="Poly(ADP-ribose) polymerase, regulatory domain"/>
    <property type="match status" value="1"/>
</dbReference>
<feature type="region of interest" description="Disordered" evidence="16">
    <location>
        <begin position="1"/>
        <end position="94"/>
    </location>
</feature>
<evidence type="ECO:0000256" key="1">
    <source>
        <dbReference type="ARBA" id="ARBA00004123"/>
    </source>
</evidence>
<keyword evidence="2 15" id="KW-0328">Glycosyltransferase</keyword>
<evidence type="ECO:0000313" key="20">
    <source>
        <dbReference type="EMBL" id="ORC82980.1"/>
    </source>
</evidence>
<dbReference type="GO" id="GO:0070212">
    <property type="term" value="P:protein poly-ADP-ribosylation"/>
    <property type="evidence" value="ECO:0007669"/>
    <property type="project" value="TreeGrafter"/>
</dbReference>
<dbReference type="GO" id="GO:0005730">
    <property type="term" value="C:nucleolus"/>
    <property type="evidence" value="ECO:0007669"/>
    <property type="project" value="TreeGrafter"/>
</dbReference>
<protein>
    <recommendedName>
        <fullName evidence="15">Poly [ADP-ribose] polymerase</fullName>
        <shortName evidence="15">PARP</shortName>
        <ecNumber evidence="15">2.4.2.-</ecNumber>
    </recommendedName>
</protein>
<feature type="compositionally biased region" description="Low complexity" evidence="16">
    <location>
        <begin position="76"/>
        <end position="88"/>
    </location>
</feature>
<dbReference type="FunFam" id="1.20.142.10:FF:000002">
    <property type="entry name" value="Poly [ADP-ribose] polymerase"/>
    <property type="match status" value="1"/>
</dbReference>
<evidence type="ECO:0000256" key="14">
    <source>
        <dbReference type="ARBA" id="ARBA00033987"/>
    </source>
</evidence>
<dbReference type="InterPro" id="IPR004102">
    <property type="entry name" value="Poly(ADP-ribose)pol_reg_dom"/>
</dbReference>
<dbReference type="PROSITE" id="PS51059">
    <property type="entry name" value="PARP_CATALYTIC"/>
    <property type="match status" value="1"/>
</dbReference>
<keyword evidence="11" id="KW-0238">DNA-binding</keyword>
<organism evidence="20 21">
    <name type="scientific">Trypanosoma theileri</name>
    <dbReference type="NCBI Taxonomy" id="67003"/>
    <lineage>
        <taxon>Eukaryota</taxon>
        <taxon>Discoba</taxon>
        <taxon>Euglenozoa</taxon>
        <taxon>Kinetoplastea</taxon>
        <taxon>Metakinetoplastina</taxon>
        <taxon>Trypanosomatida</taxon>
        <taxon>Trypanosomatidae</taxon>
        <taxon>Trypanosoma</taxon>
    </lineage>
</organism>
<evidence type="ECO:0000256" key="5">
    <source>
        <dbReference type="ARBA" id="ARBA00022723"/>
    </source>
</evidence>
<dbReference type="Pfam" id="PF00644">
    <property type="entry name" value="PARP"/>
    <property type="match status" value="1"/>
</dbReference>
<evidence type="ECO:0000256" key="16">
    <source>
        <dbReference type="SAM" id="MobiDB-lite"/>
    </source>
</evidence>
<dbReference type="PANTHER" id="PTHR10459">
    <property type="entry name" value="DNA LIGASE"/>
    <property type="match status" value="1"/>
</dbReference>
<evidence type="ECO:0000259" key="19">
    <source>
        <dbReference type="PROSITE" id="PS51977"/>
    </source>
</evidence>
<dbReference type="SUPFAM" id="SSF56399">
    <property type="entry name" value="ADP-ribosylation"/>
    <property type="match status" value="1"/>
</dbReference>
<dbReference type="Gene3D" id="3.90.228.10">
    <property type="match status" value="1"/>
</dbReference>
<evidence type="ECO:0000256" key="3">
    <source>
        <dbReference type="ARBA" id="ARBA00022679"/>
    </source>
</evidence>
<feature type="domain" description="PARP alpha-helical" evidence="18">
    <location>
        <begin position="244"/>
        <end position="359"/>
    </location>
</feature>
<accession>A0A1X0NFA1</accession>
<evidence type="ECO:0000256" key="9">
    <source>
        <dbReference type="ARBA" id="ARBA00022833"/>
    </source>
</evidence>
<keyword evidence="7" id="KW-0013">ADP-ribosylation</keyword>
<dbReference type="RefSeq" id="XP_028877347.1">
    <property type="nucleotide sequence ID" value="XM_029031353.1"/>
</dbReference>
<dbReference type="InterPro" id="IPR008893">
    <property type="entry name" value="WGR_domain"/>
</dbReference>
<dbReference type="InterPro" id="IPR036930">
    <property type="entry name" value="WGR_dom_sf"/>
</dbReference>
<evidence type="ECO:0000259" key="17">
    <source>
        <dbReference type="PROSITE" id="PS51059"/>
    </source>
</evidence>
<dbReference type="GO" id="GO:0003950">
    <property type="term" value="F:NAD+ poly-ADP-ribosyltransferase activity"/>
    <property type="evidence" value="ECO:0007669"/>
    <property type="project" value="UniProtKB-UniRule"/>
</dbReference>
<gene>
    <name evidence="20" type="ORF">TM35_000791060</name>
</gene>
<feature type="domain" description="WGR" evidence="19">
    <location>
        <begin position="115"/>
        <end position="211"/>
    </location>
</feature>